<evidence type="ECO:0000256" key="2">
    <source>
        <dbReference type="ARBA" id="ARBA00022526"/>
    </source>
</evidence>
<dbReference type="Proteomes" id="UP000576209">
    <property type="component" value="Unassembled WGS sequence"/>
</dbReference>
<reference evidence="3 4" key="1">
    <citation type="submission" date="2020-08" db="EMBL/GenBank/DDBJ databases">
        <title>Genomic Encyclopedia of Type Strains, Phase IV (KMG-IV): sequencing the most valuable type-strain genomes for metagenomic binning, comparative biology and taxonomic classification.</title>
        <authorList>
            <person name="Goeker M."/>
        </authorList>
    </citation>
    <scope>NUCLEOTIDE SEQUENCE [LARGE SCALE GENOMIC DNA]</scope>
    <source>
        <strain evidence="3 4">DSM 105137</strain>
    </source>
</reference>
<keyword evidence="2" id="KW-0119">Carbohydrate metabolism</keyword>
<proteinExistence type="inferred from homology"/>
<dbReference type="InterPro" id="IPR011048">
    <property type="entry name" value="Haem_d1_sf"/>
</dbReference>
<dbReference type="RefSeq" id="WP_183494786.1">
    <property type="nucleotide sequence ID" value="NZ_JACIFF010000002.1"/>
</dbReference>
<dbReference type="GO" id="GO:0006006">
    <property type="term" value="P:glucose metabolic process"/>
    <property type="evidence" value="ECO:0007669"/>
    <property type="project" value="UniProtKB-KW"/>
</dbReference>
<comment type="caution">
    <text evidence="3">The sequence shown here is derived from an EMBL/GenBank/DDBJ whole genome shotgun (WGS) entry which is preliminary data.</text>
</comment>
<dbReference type="PANTHER" id="PTHR30344">
    <property type="entry name" value="6-PHOSPHOGLUCONOLACTONASE-RELATED"/>
    <property type="match status" value="1"/>
</dbReference>
<sequence>MLLLVGAYTLDMEDGVPGRARGISAYDFYAGEGRLEFRGYTPTVNPSYLWVDEARKIVYAIRECPQEGGPGVVAYRVIRERNRSVTFEKINDVHTPGDHPCHLMGIDDTLVVSSYTSGTLDVFARGTEGELGEHLQHIELPPVRPGHPPRAHCTAFDRRRNRAYVCDLGSDRLLVFDRSGDGCLTLLADHGVELPEGSGPRHLALHPSGDYATIICEYHGITLLVDLKEDKPRLVKSALYLPERAVDRASGAAITTDASGKNVYVSDRKYSVVTALRLDVREPRYQPRDTYPSGGERPRDINLSPDGQWLLTANVSDHTIGVFRVQAGGVLQLHHVVKKVPSPTCLKWMKG</sequence>
<dbReference type="InterPro" id="IPR019405">
    <property type="entry name" value="Lactonase_7-beta_prop"/>
</dbReference>
<keyword evidence="4" id="KW-1185">Reference proteome</keyword>
<dbReference type="GO" id="GO:0017057">
    <property type="term" value="F:6-phosphogluconolactonase activity"/>
    <property type="evidence" value="ECO:0007669"/>
    <property type="project" value="UniProtKB-EC"/>
</dbReference>
<evidence type="ECO:0000256" key="1">
    <source>
        <dbReference type="ARBA" id="ARBA00005564"/>
    </source>
</evidence>
<evidence type="ECO:0000313" key="4">
    <source>
        <dbReference type="Proteomes" id="UP000576209"/>
    </source>
</evidence>
<dbReference type="Pfam" id="PF10282">
    <property type="entry name" value="Lactonase"/>
    <property type="match status" value="1"/>
</dbReference>
<evidence type="ECO:0000313" key="3">
    <source>
        <dbReference type="EMBL" id="MBB4078542.1"/>
    </source>
</evidence>
<dbReference type="Gene3D" id="2.130.10.10">
    <property type="entry name" value="YVTN repeat-like/Quinoprotein amine dehydrogenase"/>
    <property type="match status" value="1"/>
</dbReference>
<organism evidence="3 4">
    <name type="scientific">Neolewinella aquimaris</name>
    <dbReference type="NCBI Taxonomy" id="1835722"/>
    <lineage>
        <taxon>Bacteria</taxon>
        <taxon>Pseudomonadati</taxon>
        <taxon>Bacteroidota</taxon>
        <taxon>Saprospiria</taxon>
        <taxon>Saprospirales</taxon>
        <taxon>Lewinellaceae</taxon>
        <taxon>Neolewinella</taxon>
    </lineage>
</organism>
<dbReference type="EMBL" id="JACIFF010000002">
    <property type="protein sequence ID" value="MBB4078542.1"/>
    <property type="molecule type" value="Genomic_DNA"/>
</dbReference>
<keyword evidence="3" id="KW-0378">Hydrolase</keyword>
<dbReference type="EC" id="3.1.1.31" evidence="3"/>
<dbReference type="AlphaFoldDB" id="A0A840E472"/>
<dbReference type="PANTHER" id="PTHR30344:SF1">
    <property type="entry name" value="6-PHOSPHOGLUCONOLACTONASE"/>
    <property type="match status" value="1"/>
</dbReference>
<comment type="similarity">
    <text evidence="1">Belongs to the cycloisomerase 2 family.</text>
</comment>
<dbReference type="InterPro" id="IPR050282">
    <property type="entry name" value="Cycloisomerase_2"/>
</dbReference>
<accession>A0A840E472</accession>
<keyword evidence="2" id="KW-0313">Glucose metabolism</keyword>
<dbReference type="SUPFAM" id="SSF51004">
    <property type="entry name" value="C-terminal (heme d1) domain of cytochrome cd1-nitrite reductase"/>
    <property type="match status" value="1"/>
</dbReference>
<name>A0A840E472_9BACT</name>
<gene>
    <name evidence="3" type="ORF">GGR28_001155</name>
</gene>
<protein>
    <submittedName>
        <fullName evidence="3">6-phosphogluconolactonase</fullName>
        <ecNumber evidence="3">3.1.1.31</ecNumber>
    </submittedName>
</protein>
<dbReference type="InterPro" id="IPR015943">
    <property type="entry name" value="WD40/YVTN_repeat-like_dom_sf"/>
</dbReference>